<organism evidence="3 4">
    <name type="scientific">Sphingomonas cavernae</name>
    <dbReference type="NCBI Taxonomy" id="2320861"/>
    <lineage>
        <taxon>Bacteria</taxon>
        <taxon>Pseudomonadati</taxon>
        <taxon>Pseudomonadota</taxon>
        <taxon>Alphaproteobacteria</taxon>
        <taxon>Sphingomonadales</taxon>
        <taxon>Sphingomonadaceae</taxon>
        <taxon>Sphingomonas</taxon>
    </lineage>
</organism>
<accession>A0A418WJH1</accession>
<keyword evidence="4" id="KW-1185">Reference proteome</keyword>
<proteinExistence type="predicted"/>
<evidence type="ECO:0000313" key="4">
    <source>
        <dbReference type="Proteomes" id="UP000286100"/>
    </source>
</evidence>
<dbReference type="PANTHER" id="PTHR36919:SF2">
    <property type="entry name" value="BLL6627 PROTEIN"/>
    <property type="match status" value="1"/>
</dbReference>
<feature type="domain" description="DUF2147" evidence="2">
    <location>
        <begin position="24"/>
        <end position="132"/>
    </location>
</feature>
<feature type="signal peptide" evidence="1">
    <location>
        <begin position="1"/>
        <end position="18"/>
    </location>
</feature>
<protein>
    <submittedName>
        <fullName evidence="3">DUF2147 domain-containing protein</fullName>
    </submittedName>
</protein>
<sequence>MKFALFLPALLLATPAFAAEPVTGRWITEGGKALVEIAPCGKTLCGKIARVLKPTPGAPQTDAHNPDAKLRNRPILGLPILTGFAAAGAEWKGSVYDPEKGKTYRSVLQRNADGTLNVKGCIAMFCQAQTWKPAR</sequence>
<dbReference type="RefSeq" id="WP_119761193.1">
    <property type="nucleotide sequence ID" value="NZ_QYUM01000003.1"/>
</dbReference>
<dbReference type="PANTHER" id="PTHR36919">
    <property type="entry name" value="BLR1215 PROTEIN"/>
    <property type="match status" value="1"/>
</dbReference>
<gene>
    <name evidence="3" type="ORF">D3876_07850</name>
</gene>
<dbReference type="Proteomes" id="UP000286100">
    <property type="component" value="Unassembled WGS sequence"/>
</dbReference>
<keyword evidence="1" id="KW-0732">Signal</keyword>
<evidence type="ECO:0000256" key="1">
    <source>
        <dbReference type="SAM" id="SignalP"/>
    </source>
</evidence>
<feature type="chain" id="PRO_5019004306" evidence="1">
    <location>
        <begin position="19"/>
        <end position="135"/>
    </location>
</feature>
<name>A0A418WJH1_9SPHN</name>
<dbReference type="InterPro" id="IPR019223">
    <property type="entry name" value="DUF2147"/>
</dbReference>
<dbReference type="Pfam" id="PF09917">
    <property type="entry name" value="DUF2147"/>
    <property type="match status" value="1"/>
</dbReference>
<dbReference type="EMBL" id="QYUM01000003">
    <property type="protein sequence ID" value="RJF90193.1"/>
    <property type="molecule type" value="Genomic_DNA"/>
</dbReference>
<dbReference type="AlphaFoldDB" id="A0A418WJH1"/>
<reference evidence="3 4" key="1">
    <citation type="submission" date="2018-09" db="EMBL/GenBank/DDBJ databases">
        <authorList>
            <person name="Zhu H."/>
        </authorList>
    </citation>
    <scope>NUCLEOTIDE SEQUENCE [LARGE SCALE GENOMIC DNA]</scope>
    <source>
        <strain evidence="3 4">K2R01-6</strain>
    </source>
</reference>
<dbReference type="OrthoDB" id="9811671at2"/>
<dbReference type="Gene3D" id="2.40.128.520">
    <property type="match status" value="1"/>
</dbReference>
<comment type="caution">
    <text evidence="3">The sequence shown here is derived from an EMBL/GenBank/DDBJ whole genome shotgun (WGS) entry which is preliminary data.</text>
</comment>
<evidence type="ECO:0000313" key="3">
    <source>
        <dbReference type="EMBL" id="RJF90193.1"/>
    </source>
</evidence>
<evidence type="ECO:0000259" key="2">
    <source>
        <dbReference type="Pfam" id="PF09917"/>
    </source>
</evidence>